<dbReference type="PROSITE" id="PS51221">
    <property type="entry name" value="TTL"/>
    <property type="match status" value="1"/>
</dbReference>
<keyword evidence="3" id="KW-0436">Ligase</keyword>
<evidence type="ECO:0000313" key="7">
    <source>
        <dbReference type="Proteomes" id="UP000785679"/>
    </source>
</evidence>
<comment type="caution">
    <text evidence="6">The sequence shown here is derived from an EMBL/GenBank/DDBJ whole genome shotgun (WGS) entry which is preliminary data.</text>
</comment>
<name>A0A8J8P0M3_HALGN</name>
<keyword evidence="4" id="KW-0547">Nucleotide-binding</keyword>
<organism evidence="6 7">
    <name type="scientific">Halteria grandinella</name>
    <dbReference type="NCBI Taxonomy" id="5974"/>
    <lineage>
        <taxon>Eukaryota</taxon>
        <taxon>Sar</taxon>
        <taxon>Alveolata</taxon>
        <taxon>Ciliophora</taxon>
        <taxon>Intramacronucleata</taxon>
        <taxon>Spirotrichea</taxon>
        <taxon>Stichotrichia</taxon>
        <taxon>Sporadotrichida</taxon>
        <taxon>Halteriidae</taxon>
        <taxon>Halteria</taxon>
    </lineage>
</organism>
<evidence type="ECO:0008006" key="8">
    <source>
        <dbReference type="Google" id="ProtNLM"/>
    </source>
</evidence>
<evidence type="ECO:0000256" key="1">
    <source>
        <dbReference type="ARBA" id="ARBA00004496"/>
    </source>
</evidence>
<evidence type="ECO:0000256" key="5">
    <source>
        <dbReference type="ARBA" id="ARBA00022840"/>
    </source>
</evidence>
<protein>
    <recommendedName>
        <fullName evidence="8">Tubulin glycylase 3A</fullName>
    </recommendedName>
</protein>
<dbReference type="OrthoDB" id="286485at2759"/>
<dbReference type="PANTHER" id="PTHR45870:SF2">
    <property type="entry name" value="TUBULIN MONOGLYCYLASE TTLL3"/>
    <property type="match status" value="1"/>
</dbReference>
<evidence type="ECO:0000256" key="2">
    <source>
        <dbReference type="ARBA" id="ARBA00022490"/>
    </source>
</evidence>
<comment type="subcellular location">
    <subcellularLocation>
        <location evidence="1">Cytoplasm</location>
    </subcellularLocation>
</comment>
<dbReference type="Proteomes" id="UP000785679">
    <property type="component" value="Unassembled WGS sequence"/>
</dbReference>
<dbReference type="AlphaFoldDB" id="A0A8J8P0M3"/>
<dbReference type="InterPro" id="IPR051437">
    <property type="entry name" value="TTLL_monoglycylase"/>
</dbReference>
<dbReference type="InterPro" id="IPR004344">
    <property type="entry name" value="TTL/TTLL_fam"/>
</dbReference>
<dbReference type="GO" id="GO:0070736">
    <property type="term" value="F:protein-glycine ligase activity, initiating"/>
    <property type="evidence" value="ECO:0007669"/>
    <property type="project" value="TreeGrafter"/>
</dbReference>
<keyword evidence="7" id="KW-1185">Reference proteome</keyword>
<evidence type="ECO:0000256" key="4">
    <source>
        <dbReference type="ARBA" id="ARBA00022741"/>
    </source>
</evidence>
<evidence type="ECO:0000256" key="3">
    <source>
        <dbReference type="ARBA" id="ARBA00022598"/>
    </source>
</evidence>
<dbReference type="GO" id="GO:0005524">
    <property type="term" value="F:ATP binding"/>
    <property type="evidence" value="ECO:0007669"/>
    <property type="project" value="UniProtKB-KW"/>
</dbReference>
<dbReference type="PANTHER" id="PTHR45870">
    <property type="entry name" value="TUBULIN MONOGLYCYLASE TTLL3"/>
    <property type="match status" value="1"/>
</dbReference>
<accession>A0A8J8P0M3</accession>
<reference evidence="6" key="1">
    <citation type="submission" date="2019-06" db="EMBL/GenBank/DDBJ databases">
        <authorList>
            <person name="Zheng W."/>
        </authorList>
    </citation>
    <scope>NUCLEOTIDE SEQUENCE</scope>
    <source>
        <strain evidence="6">QDHG01</strain>
    </source>
</reference>
<sequence length="518" mass="60212">MTAEECEDYCNQSVKEYIASQQQERPLPKDAKLFVILGHYDDLRQELIRRGWHEHTHSCTGAKTDAQKFKSNAFHFMYTTKAKDVFRIKNMAASQHINHFEGTKALTTKVGLTHNMKNLIWEHSIDIDAFFPQSYDLSDTKGDEVKDFQEDFRFCQVVAYLKNCVETLSKKDLAKQLDKVMVALWLCQRRLEVTKEDIFTLKEWDTVYYKGIPDDVHEAMCDVRGGGGMFERQPWFRKVFSTYKESVTEEGAKGAVREMLEKLKIVLGKQYSIIGTKNAWILKPGGKSRGRGITIHSKFENILQAIATSQEDTIWVIMKYIENPLIILNKKFDIRQWVVVTSWRPLRIFYFDECYLRFTSDNYDPARLHNKFMHLTNNCIASQSKNFNQSQIEGNMWHGEQFAGYLAETYQDPNIYKDKIQPQIKQGIIGSILSARDVVVHRENTHEMFGYDFMVDTNLNVWLIEVNSSPSMEHSTHVTERLVKSILTEVPHLVMDCKNGTIFDGDKKCGKFELIYSE</sequence>
<dbReference type="Pfam" id="PF03133">
    <property type="entry name" value="TTL"/>
    <property type="match status" value="1"/>
</dbReference>
<proteinExistence type="predicted"/>
<dbReference type="GO" id="GO:0005737">
    <property type="term" value="C:cytoplasm"/>
    <property type="evidence" value="ECO:0007669"/>
    <property type="project" value="UniProtKB-SubCell"/>
</dbReference>
<evidence type="ECO:0000313" key="6">
    <source>
        <dbReference type="EMBL" id="TNV83486.1"/>
    </source>
</evidence>
<gene>
    <name evidence="6" type="ORF">FGO68_gene11875</name>
</gene>
<dbReference type="GO" id="GO:0015630">
    <property type="term" value="C:microtubule cytoskeleton"/>
    <property type="evidence" value="ECO:0007669"/>
    <property type="project" value="TreeGrafter"/>
</dbReference>
<keyword evidence="5" id="KW-0067">ATP-binding</keyword>
<dbReference type="Gene3D" id="3.30.470.20">
    <property type="entry name" value="ATP-grasp fold, B domain"/>
    <property type="match status" value="1"/>
</dbReference>
<keyword evidence="2" id="KW-0963">Cytoplasm</keyword>
<dbReference type="EMBL" id="RRYP01003787">
    <property type="protein sequence ID" value="TNV83486.1"/>
    <property type="molecule type" value="Genomic_DNA"/>
</dbReference>
<dbReference type="SUPFAM" id="SSF56059">
    <property type="entry name" value="Glutathione synthetase ATP-binding domain-like"/>
    <property type="match status" value="1"/>
</dbReference>